<name>A0A0G1BMN4_9BACT</name>
<evidence type="ECO:0000313" key="1">
    <source>
        <dbReference type="EMBL" id="KKS47546.1"/>
    </source>
</evidence>
<evidence type="ECO:0000313" key="2">
    <source>
        <dbReference type="Proteomes" id="UP000034320"/>
    </source>
</evidence>
<dbReference type="AlphaFoldDB" id="A0A0G1BMN4"/>
<dbReference type="PATRIC" id="fig|1618442.3.peg.260"/>
<reference evidence="1 2" key="1">
    <citation type="journal article" date="2015" name="Nature">
        <title>rRNA introns, odd ribosomes, and small enigmatic genomes across a large radiation of phyla.</title>
        <authorList>
            <person name="Brown C.T."/>
            <person name="Hug L.A."/>
            <person name="Thomas B.C."/>
            <person name="Sharon I."/>
            <person name="Castelle C.J."/>
            <person name="Singh A."/>
            <person name="Wilkins M.J."/>
            <person name="Williams K.H."/>
            <person name="Banfield J.F."/>
        </authorList>
    </citation>
    <scope>NUCLEOTIDE SEQUENCE [LARGE SCALE GENOMIC DNA]</scope>
</reference>
<organism evidence="1 2">
    <name type="scientific">Candidatus Gottesmanbacteria bacterium GW2011_GWA2_42_18</name>
    <dbReference type="NCBI Taxonomy" id="1618442"/>
    <lineage>
        <taxon>Bacteria</taxon>
        <taxon>Candidatus Gottesmaniibacteriota</taxon>
    </lineage>
</organism>
<dbReference type="Proteomes" id="UP000034320">
    <property type="component" value="Unassembled WGS sequence"/>
</dbReference>
<sequence length="291" mass="32483">MTDDKLNKWNYRSPDIIQKGSLHIEVIADYAGIHATDHAFSEVRNHFFRFDKKEIVRIITDHPVYAFSTIETGFWIAQEVLHSEHRNLVIFSNTAPRGDIKWEGEQRQSFAAGILNNGMPIFAVNAGYNLSFIKHELKGLWQVKVPNEGTQFRSRDYYPEATMAILNGDLSRLGKEVDIAAIPDIPKFALASVDGYGNLKTTIRKSDLPPSILNAPLVRIAFNKHYHFALNTVGQGIKGNIGDLCMVSGSSGGKSRNFLEVIKLQMRASDEFAVDGPRDDLGKIAITPAKI</sequence>
<proteinExistence type="predicted"/>
<accession>A0A0G1BMN4</accession>
<protein>
    <submittedName>
        <fullName evidence="1">Uncharacterized protein</fullName>
    </submittedName>
</protein>
<dbReference type="EMBL" id="LCDD01000004">
    <property type="protein sequence ID" value="KKS47546.1"/>
    <property type="molecule type" value="Genomic_DNA"/>
</dbReference>
<comment type="caution">
    <text evidence="1">The sequence shown here is derived from an EMBL/GenBank/DDBJ whole genome shotgun (WGS) entry which is preliminary data.</text>
</comment>
<gene>
    <name evidence="1" type="ORF">UV09_C0004G0035</name>
</gene>